<dbReference type="PANTHER" id="PTHR23112:SF0">
    <property type="entry name" value="TRANSMEMBRANE PROTEIN 116"/>
    <property type="match status" value="1"/>
</dbReference>
<accession>A0A9N8H5B3</accession>
<keyword evidence="8" id="KW-1185">Reference proteome</keyword>
<evidence type="ECO:0008006" key="9">
    <source>
        <dbReference type="Google" id="ProtNLM"/>
    </source>
</evidence>
<feature type="transmembrane region" description="Helical" evidence="6">
    <location>
        <begin position="235"/>
        <end position="253"/>
    </location>
</feature>
<reference evidence="7" key="1">
    <citation type="submission" date="2020-06" db="EMBL/GenBank/DDBJ databases">
        <authorList>
            <consortium name="Plant Systems Biology data submission"/>
        </authorList>
    </citation>
    <scope>NUCLEOTIDE SEQUENCE</scope>
    <source>
        <strain evidence="7">D6</strain>
    </source>
</reference>
<dbReference type="PANTHER" id="PTHR23112">
    <property type="entry name" value="G PROTEIN-COUPLED RECEPTOR 157-RELATED"/>
    <property type="match status" value="1"/>
</dbReference>
<evidence type="ECO:0000256" key="6">
    <source>
        <dbReference type="SAM" id="Phobius"/>
    </source>
</evidence>
<dbReference type="GO" id="GO:0007189">
    <property type="term" value="P:adenylate cyclase-activating G protein-coupled receptor signaling pathway"/>
    <property type="evidence" value="ECO:0007669"/>
    <property type="project" value="TreeGrafter"/>
</dbReference>
<evidence type="ECO:0000313" key="7">
    <source>
        <dbReference type="EMBL" id="CAB9502508.1"/>
    </source>
</evidence>
<feature type="region of interest" description="Disordered" evidence="5">
    <location>
        <begin position="316"/>
        <end position="398"/>
    </location>
</feature>
<dbReference type="EMBL" id="CAICTM010000137">
    <property type="protein sequence ID" value="CAB9502508.1"/>
    <property type="molecule type" value="Genomic_DNA"/>
</dbReference>
<evidence type="ECO:0000313" key="8">
    <source>
        <dbReference type="Proteomes" id="UP001153069"/>
    </source>
</evidence>
<keyword evidence="4 6" id="KW-0472">Membrane</keyword>
<dbReference type="SUPFAM" id="SSF81321">
    <property type="entry name" value="Family A G protein-coupled receptor-like"/>
    <property type="match status" value="1"/>
</dbReference>
<organism evidence="7 8">
    <name type="scientific">Seminavis robusta</name>
    <dbReference type="NCBI Taxonomy" id="568900"/>
    <lineage>
        <taxon>Eukaryota</taxon>
        <taxon>Sar</taxon>
        <taxon>Stramenopiles</taxon>
        <taxon>Ochrophyta</taxon>
        <taxon>Bacillariophyta</taxon>
        <taxon>Bacillariophyceae</taxon>
        <taxon>Bacillariophycidae</taxon>
        <taxon>Naviculales</taxon>
        <taxon>Naviculaceae</taxon>
        <taxon>Seminavis</taxon>
    </lineage>
</organism>
<protein>
    <recommendedName>
        <fullName evidence="9">G-protein coupled receptors family 2 profile 2 domain-containing protein</fullName>
    </recommendedName>
</protein>
<evidence type="ECO:0000256" key="5">
    <source>
        <dbReference type="SAM" id="MobiDB-lite"/>
    </source>
</evidence>
<keyword evidence="2 6" id="KW-0812">Transmembrane</keyword>
<evidence type="ECO:0000256" key="3">
    <source>
        <dbReference type="ARBA" id="ARBA00022989"/>
    </source>
</evidence>
<dbReference type="Proteomes" id="UP001153069">
    <property type="component" value="Unassembled WGS sequence"/>
</dbReference>
<evidence type="ECO:0000256" key="2">
    <source>
        <dbReference type="ARBA" id="ARBA00022692"/>
    </source>
</evidence>
<dbReference type="OrthoDB" id="44335at2759"/>
<comment type="caution">
    <text evidence="7">The sequence shown here is derived from an EMBL/GenBank/DDBJ whole genome shotgun (WGS) entry which is preliminary data.</text>
</comment>
<dbReference type="GO" id="GO:0004930">
    <property type="term" value="F:G protein-coupled receptor activity"/>
    <property type="evidence" value="ECO:0007669"/>
    <property type="project" value="TreeGrafter"/>
</dbReference>
<evidence type="ECO:0000256" key="4">
    <source>
        <dbReference type="ARBA" id="ARBA00023136"/>
    </source>
</evidence>
<dbReference type="AlphaFoldDB" id="A0A9N8H5B3"/>
<comment type="subcellular location">
    <subcellularLocation>
        <location evidence="1">Membrane</location>
        <topology evidence="1">Multi-pass membrane protein</topology>
    </subcellularLocation>
</comment>
<keyword evidence="3 6" id="KW-1133">Transmembrane helix</keyword>
<evidence type="ECO:0000256" key="1">
    <source>
        <dbReference type="ARBA" id="ARBA00004141"/>
    </source>
</evidence>
<feature type="transmembrane region" description="Helical" evidence="6">
    <location>
        <begin position="55"/>
        <end position="80"/>
    </location>
</feature>
<name>A0A9N8H5B3_9STRA</name>
<dbReference type="GO" id="GO:0005886">
    <property type="term" value="C:plasma membrane"/>
    <property type="evidence" value="ECO:0007669"/>
    <property type="project" value="TreeGrafter"/>
</dbReference>
<feature type="transmembrane region" description="Helical" evidence="6">
    <location>
        <begin position="194"/>
        <end position="215"/>
    </location>
</feature>
<feature type="transmembrane region" description="Helical" evidence="6">
    <location>
        <begin position="273"/>
        <end position="291"/>
    </location>
</feature>
<feature type="transmembrane region" description="Helical" evidence="6">
    <location>
        <begin position="20"/>
        <end position="43"/>
    </location>
</feature>
<sequence>MTSIPLEPEYQEQLLAVVPKFSAALGLPSCILLMAEVFLAHGLHNPALSKGGNPILRSLAFVAFFQALDALGWFLSTWAVPAGDFAYSTGNIQTCDFQGFLLQVVIGAPLFSCAMAWYFWLIVARGKTSQELLVYERWISPIIVLYAFGSSFFLLGKKMYNHIGAVCWIQGSPPGCGNSSYRGGGEPCERGDWAWLYGMVMFYIPLWICILLIVIFNISNYVKLRRDGDSGEARWFAAQSGLYALAFVVTWAPSTTWSGLHWKVDGGSFIVDILAAWFEPLGGFWNLLIFLRNRPASRRRVMRLVCCECCEPNDEDHDAIDADGPPPKEVPPPLPKHFRRKPGSSAGGGASAQNRSVDGFEDEQEEEQRHTSARRNRQRRPSDTHDESASMLEQSPDA</sequence>
<feature type="transmembrane region" description="Helical" evidence="6">
    <location>
        <begin position="135"/>
        <end position="155"/>
    </location>
</feature>
<gene>
    <name evidence="7" type="ORF">SEMRO_138_G064840.1</name>
</gene>
<proteinExistence type="predicted"/>
<feature type="compositionally biased region" description="Pro residues" evidence="5">
    <location>
        <begin position="324"/>
        <end position="335"/>
    </location>
</feature>
<feature type="transmembrane region" description="Helical" evidence="6">
    <location>
        <begin position="100"/>
        <end position="123"/>
    </location>
</feature>
<dbReference type="Gene3D" id="1.20.1070.10">
    <property type="entry name" value="Rhodopsin 7-helix transmembrane proteins"/>
    <property type="match status" value="1"/>
</dbReference>